<dbReference type="EC" id="3.4.21.-" evidence="10"/>
<feature type="domain" description="Peptidase S49" evidence="9">
    <location>
        <begin position="442"/>
        <end position="593"/>
    </location>
</feature>
<dbReference type="Gene3D" id="3.90.226.10">
    <property type="entry name" value="2-enoyl-CoA Hydratase, Chain A, domain 1"/>
    <property type="match status" value="3"/>
</dbReference>
<evidence type="ECO:0000259" key="9">
    <source>
        <dbReference type="Pfam" id="PF01343"/>
    </source>
</evidence>
<comment type="similarity">
    <text evidence="2">Belongs to the peptidase S49 family.</text>
</comment>
<feature type="compositionally biased region" description="Pro residues" evidence="7">
    <location>
        <begin position="44"/>
        <end position="59"/>
    </location>
</feature>
<reference evidence="11" key="1">
    <citation type="journal article" date="2019" name="Int. J. Syst. Evol. Microbiol.">
        <title>The Global Catalogue of Microorganisms (GCM) 10K type strain sequencing project: providing services to taxonomists for standard genome sequencing and annotation.</title>
        <authorList>
            <consortium name="The Broad Institute Genomics Platform"/>
            <consortium name="The Broad Institute Genome Sequencing Center for Infectious Disease"/>
            <person name="Wu L."/>
            <person name="Ma J."/>
        </authorList>
    </citation>
    <scope>NUCLEOTIDE SEQUENCE [LARGE SCALE GENOMIC DNA]</scope>
    <source>
        <strain evidence="11">KCTC 52168</strain>
    </source>
</reference>
<dbReference type="SUPFAM" id="SSF52096">
    <property type="entry name" value="ClpP/crotonase"/>
    <property type="match status" value="2"/>
</dbReference>
<keyword evidence="5" id="KW-0720">Serine protease</keyword>
<evidence type="ECO:0000256" key="1">
    <source>
        <dbReference type="ARBA" id="ARBA00004370"/>
    </source>
</evidence>
<dbReference type="CDD" id="cd07018">
    <property type="entry name" value="S49_SppA_67K_type"/>
    <property type="match status" value="1"/>
</dbReference>
<dbReference type="RefSeq" id="WP_377304806.1">
    <property type="nucleotide sequence ID" value="NZ_CP180191.1"/>
</dbReference>
<proteinExistence type="inferred from homology"/>
<name>A0ABV7H7G1_9BURK</name>
<gene>
    <name evidence="10" type="primary">sppA</name>
    <name evidence="10" type="ORF">ACFOEN_13605</name>
</gene>
<feature type="region of interest" description="Disordered" evidence="7">
    <location>
        <begin position="1"/>
        <end position="61"/>
    </location>
</feature>
<keyword evidence="8" id="KW-1133">Transmembrane helix</keyword>
<organism evidence="10 11">
    <name type="scientific">Piscinibacterium candidicorallinum</name>
    <dbReference type="NCBI Taxonomy" id="1793872"/>
    <lineage>
        <taxon>Bacteria</taxon>
        <taxon>Pseudomonadati</taxon>
        <taxon>Pseudomonadota</taxon>
        <taxon>Betaproteobacteria</taxon>
        <taxon>Burkholderiales</taxon>
        <taxon>Piscinibacterium</taxon>
    </lineage>
</organism>
<keyword evidence="3" id="KW-0645">Protease</keyword>
<dbReference type="InterPro" id="IPR029045">
    <property type="entry name" value="ClpP/crotonase-like_dom_sf"/>
</dbReference>
<feature type="domain" description="Peptidase S49" evidence="9">
    <location>
        <begin position="189"/>
        <end position="331"/>
    </location>
</feature>
<comment type="subcellular location">
    <subcellularLocation>
        <location evidence="1">Membrane</location>
    </subcellularLocation>
</comment>
<feature type="transmembrane region" description="Helical" evidence="8">
    <location>
        <begin position="81"/>
        <end position="99"/>
    </location>
</feature>
<dbReference type="InterPro" id="IPR047217">
    <property type="entry name" value="S49_SppA_67K_type_N"/>
</dbReference>
<dbReference type="GO" id="GO:0016787">
    <property type="term" value="F:hydrolase activity"/>
    <property type="evidence" value="ECO:0007669"/>
    <property type="project" value="UniProtKB-KW"/>
</dbReference>
<sequence>MFTPAPTPVAAAPGGADPAVDTSAASPSSWTSGGVFDARGGGQPPAPPTPPTPPSLPPDGPKKPGWFARIWGWVDSTRRTVINLIFLAIVLVVLISLFSSGGVKVQDKTALVLALDGPIVEQLHGGVRDRVTRQAQGQDTDQMQLRDVIAVLEKAAKDDKITSVVLLTEEFGGAGMATLREVAAAMERFKASGKKIVAWASGYDQRQYYLAAHASEVYMHPMGMVMIEGFGRYRTYYKDAFDRLGVSANVIKVGTFKNAAEPYFANGPSKESLEAEAYLFDALWKAYTDGVEKARKLPAGSIAKNIEALPEQLKAAGGDPAKLALEGKLIDGFKTRDELRALMLERGVEDKETKTFRQISFGEYLSTVKPAKGGDAVGVIVAEGEIGDGFAPPGRIGGRSTAELVRKAREDDSIKAIVLRVDSPGGSGFGSELIRRELELTRAAGKPVVVSMGDLAASGGYWISMASDEVIAEPTTITGSIGVFGMLPTAGGLLEKLSIKTGGYTTTWLAGAYDLRRGLDPRFEGLVQTAINHFYSDFVGKAAAFRKMSVEDLNKVAQGRVWTGQQALDRKLVDRVGSFDDALKSARERAKLKADAPVRYVEAPPSAFEQFLKNFGLGAAADAAVDTSTATAAAALRSAMVQNAPLAAAGMNAAAAPVVEDFMWVNDLMQRTRAGMPFVVLTHCFCDK</sequence>
<comment type="caution">
    <text evidence="10">The sequence shown here is derived from an EMBL/GenBank/DDBJ whole genome shotgun (WGS) entry which is preliminary data.</text>
</comment>
<evidence type="ECO:0000256" key="8">
    <source>
        <dbReference type="SAM" id="Phobius"/>
    </source>
</evidence>
<dbReference type="Proteomes" id="UP001595556">
    <property type="component" value="Unassembled WGS sequence"/>
</dbReference>
<evidence type="ECO:0000256" key="6">
    <source>
        <dbReference type="ARBA" id="ARBA00023136"/>
    </source>
</evidence>
<dbReference type="PANTHER" id="PTHR33209">
    <property type="entry name" value="PROTEASE 4"/>
    <property type="match status" value="1"/>
</dbReference>
<evidence type="ECO:0000256" key="5">
    <source>
        <dbReference type="ARBA" id="ARBA00022825"/>
    </source>
</evidence>
<dbReference type="CDD" id="cd07023">
    <property type="entry name" value="S49_Sppa_N_C"/>
    <property type="match status" value="1"/>
</dbReference>
<feature type="compositionally biased region" description="Low complexity" evidence="7">
    <location>
        <begin position="1"/>
        <end position="21"/>
    </location>
</feature>
<evidence type="ECO:0000256" key="3">
    <source>
        <dbReference type="ARBA" id="ARBA00022670"/>
    </source>
</evidence>
<keyword evidence="8" id="KW-0812">Transmembrane</keyword>
<keyword evidence="4 10" id="KW-0378">Hydrolase</keyword>
<accession>A0ABV7H7G1</accession>
<evidence type="ECO:0000313" key="10">
    <source>
        <dbReference type="EMBL" id="MFC3148663.1"/>
    </source>
</evidence>
<dbReference type="Pfam" id="PF01343">
    <property type="entry name" value="Peptidase_S49"/>
    <property type="match status" value="2"/>
</dbReference>
<dbReference type="InterPro" id="IPR002142">
    <property type="entry name" value="Peptidase_S49"/>
</dbReference>
<evidence type="ECO:0000256" key="7">
    <source>
        <dbReference type="SAM" id="MobiDB-lite"/>
    </source>
</evidence>
<feature type="compositionally biased region" description="Polar residues" evidence="7">
    <location>
        <begin position="23"/>
        <end position="32"/>
    </location>
</feature>
<evidence type="ECO:0000256" key="4">
    <source>
        <dbReference type="ARBA" id="ARBA00022801"/>
    </source>
</evidence>
<dbReference type="InterPro" id="IPR004634">
    <property type="entry name" value="Pept_S49_pIV"/>
</dbReference>
<evidence type="ECO:0000313" key="11">
    <source>
        <dbReference type="Proteomes" id="UP001595556"/>
    </source>
</evidence>
<evidence type="ECO:0000256" key="2">
    <source>
        <dbReference type="ARBA" id="ARBA00008683"/>
    </source>
</evidence>
<dbReference type="InterPro" id="IPR047272">
    <property type="entry name" value="S49_SppA_C"/>
</dbReference>
<protein>
    <submittedName>
        <fullName evidence="10">Signal peptide peptidase SppA</fullName>
        <ecNumber evidence="10">3.4.21.-</ecNumber>
    </submittedName>
</protein>
<dbReference type="PANTHER" id="PTHR33209:SF1">
    <property type="entry name" value="PEPTIDASE S49 DOMAIN-CONTAINING PROTEIN"/>
    <property type="match status" value="1"/>
</dbReference>
<keyword evidence="6 8" id="KW-0472">Membrane</keyword>
<dbReference type="NCBIfam" id="TIGR00705">
    <property type="entry name" value="SppA_67K"/>
    <property type="match status" value="1"/>
</dbReference>
<dbReference type="InterPro" id="IPR004635">
    <property type="entry name" value="Pept_S49_SppA"/>
</dbReference>
<dbReference type="EMBL" id="JBHRTI010000007">
    <property type="protein sequence ID" value="MFC3148663.1"/>
    <property type="molecule type" value="Genomic_DNA"/>
</dbReference>
<keyword evidence="11" id="KW-1185">Reference proteome</keyword>
<dbReference type="NCBIfam" id="TIGR00706">
    <property type="entry name" value="SppA_dom"/>
    <property type="match status" value="1"/>
</dbReference>